<dbReference type="SUPFAM" id="SSF56425">
    <property type="entry name" value="Succinate dehydrogenase/fumarate reductase flavoprotein, catalytic domain"/>
    <property type="match status" value="1"/>
</dbReference>
<reference evidence="6 7" key="1">
    <citation type="submission" date="2015-03" db="EMBL/GenBank/DDBJ databases">
        <title>Genome sequence of Variovorax paradoxus TBEA6.</title>
        <authorList>
            <person name="Poehlein A."/>
            <person name="Schuldes J."/>
            <person name="Wuebbeler J.H."/>
            <person name="Hiessl S."/>
            <person name="Steinbuechel A."/>
            <person name="Daniel R."/>
        </authorList>
    </citation>
    <scope>NUCLEOTIDE SEQUENCE [LARGE SCALE GENOMIC DNA]</scope>
    <source>
        <strain evidence="6 7">TBEA6</strain>
    </source>
</reference>
<evidence type="ECO:0000256" key="1">
    <source>
        <dbReference type="ARBA" id="ARBA00001974"/>
    </source>
</evidence>
<dbReference type="GO" id="GO:0016491">
    <property type="term" value="F:oxidoreductase activity"/>
    <property type="evidence" value="ECO:0007669"/>
    <property type="project" value="UniProtKB-KW"/>
</dbReference>
<dbReference type="PRINTS" id="PR00368">
    <property type="entry name" value="FADPNR"/>
</dbReference>
<dbReference type="AlphaFoldDB" id="A0A0H2M9E0"/>
<name>A0A0H2M9E0_VARPD</name>
<keyword evidence="4 6" id="KW-0560">Oxidoreductase</keyword>
<dbReference type="Gene3D" id="3.90.700.10">
    <property type="entry name" value="Succinate dehydrogenase/fumarate reductase flavoprotein, catalytic domain"/>
    <property type="match status" value="1"/>
</dbReference>
<dbReference type="PANTHER" id="PTHR43400">
    <property type="entry name" value="FUMARATE REDUCTASE"/>
    <property type="match status" value="1"/>
</dbReference>
<evidence type="ECO:0000256" key="2">
    <source>
        <dbReference type="ARBA" id="ARBA00022630"/>
    </source>
</evidence>
<keyword evidence="3" id="KW-0274">FAD</keyword>
<dbReference type="EMBL" id="JZWI01000007">
    <property type="protein sequence ID" value="KLN57317.1"/>
    <property type="molecule type" value="Genomic_DNA"/>
</dbReference>
<dbReference type="PANTHER" id="PTHR43400:SF7">
    <property type="entry name" value="FAD-DEPENDENT OXIDOREDUCTASE 2 FAD BINDING DOMAIN-CONTAINING PROTEIN"/>
    <property type="match status" value="1"/>
</dbReference>
<dbReference type="InterPro" id="IPR027477">
    <property type="entry name" value="Succ_DH/fumarate_Rdtase_cat_sf"/>
</dbReference>
<evidence type="ECO:0000259" key="5">
    <source>
        <dbReference type="Pfam" id="PF00890"/>
    </source>
</evidence>
<dbReference type="Gene3D" id="3.50.50.60">
    <property type="entry name" value="FAD/NAD(P)-binding domain"/>
    <property type="match status" value="1"/>
</dbReference>
<evidence type="ECO:0000313" key="7">
    <source>
        <dbReference type="Proteomes" id="UP000035170"/>
    </source>
</evidence>
<keyword evidence="7" id="KW-1185">Reference proteome</keyword>
<dbReference type="NCBIfam" id="NF006130">
    <property type="entry name" value="PRK08274.1"/>
    <property type="match status" value="1"/>
</dbReference>
<evidence type="ECO:0000256" key="4">
    <source>
        <dbReference type="ARBA" id="ARBA00023002"/>
    </source>
</evidence>
<keyword evidence="2" id="KW-0285">Flavoprotein</keyword>
<comment type="cofactor">
    <cofactor evidence="1">
        <name>FAD</name>
        <dbReference type="ChEBI" id="CHEBI:57692"/>
    </cofactor>
</comment>
<protein>
    <submittedName>
        <fullName evidence="6">Fumarate reductase flavoprotein subunit</fullName>
        <ecNumber evidence="6">1.3.5.4</ecNumber>
    </submittedName>
</protein>
<comment type="caution">
    <text evidence="6">The sequence shown here is derived from an EMBL/GenBank/DDBJ whole genome shotgun (WGS) entry which is preliminary data.</text>
</comment>
<dbReference type="Pfam" id="PF00890">
    <property type="entry name" value="FAD_binding_2"/>
    <property type="match status" value="1"/>
</dbReference>
<gene>
    <name evidence="6" type="primary">ifcA2</name>
    <name evidence="6" type="ORF">VPARA_13970</name>
</gene>
<organism evidence="6 7">
    <name type="scientific">Variovorax paradoxus</name>
    <dbReference type="NCBI Taxonomy" id="34073"/>
    <lineage>
        <taxon>Bacteria</taxon>
        <taxon>Pseudomonadati</taxon>
        <taxon>Pseudomonadota</taxon>
        <taxon>Betaproteobacteria</taxon>
        <taxon>Burkholderiales</taxon>
        <taxon>Comamonadaceae</taxon>
        <taxon>Variovorax</taxon>
    </lineage>
</organism>
<dbReference type="PATRIC" id="fig|34073.19.peg.1424"/>
<evidence type="ECO:0000256" key="3">
    <source>
        <dbReference type="ARBA" id="ARBA00022827"/>
    </source>
</evidence>
<proteinExistence type="predicted"/>
<dbReference type="InterPro" id="IPR003953">
    <property type="entry name" value="FAD-dep_OxRdtase_2_FAD-bd"/>
</dbReference>
<dbReference type="Proteomes" id="UP000035170">
    <property type="component" value="Unassembled WGS sequence"/>
</dbReference>
<dbReference type="EC" id="1.3.5.4" evidence="6"/>
<feature type="domain" description="FAD-dependent oxidoreductase 2 FAD-binding" evidence="5">
    <location>
        <begin position="12"/>
        <end position="466"/>
    </location>
</feature>
<dbReference type="InterPro" id="IPR036188">
    <property type="entry name" value="FAD/NAD-bd_sf"/>
</dbReference>
<sequence>MKEDETALRACDVLVIGCGISGLSAAVAAAAAGASVVVLERATSDEFGGNTRWTESYLRMKDETQVSDDFEELLVANAGHHIDPNIVQSAAAAYEDWPAYVKAHGMPDPELISTLAAQAGPTVQWLKTFGIRFAALPTYFVTAAAPRLMPVGGGLVMIEALRDEAVRLGAEIRYETTAQALERDDGNGNVAVQTFGPDGRMRRLRAKAVVLGTGGFEGNPEMLTRYIGPEARFLRPVARGGYYNKGEGIRMALDAGGAPAGDFGSYHAEPMDPRSGQVEPLVMSFSYGLLVNKEGRRFVDEAPGPVDVHYDHIARAIKSQADGLAYMIYDQRINDVPNWKKGIRTDQPPIEAATLAELARACGISEAGLLQTVESFNGACRQGQFSPLSTDGLATEGIEPQKSNWSWPIDRGPFCAYPVMSGICFTYGGVKTNKQAQVVDNDGRAIPGLYAAGEAAGLYYQVYTGATSVLRGAVFGKIAGEHAARHAQPGHSGLKPMTRYA</sequence>
<accession>A0A0H2M9E0</accession>
<dbReference type="SUPFAM" id="SSF51905">
    <property type="entry name" value="FAD/NAD(P)-binding domain"/>
    <property type="match status" value="1"/>
</dbReference>
<dbReference type="RefSeq" id="WP_047783863.1">
    <property type="nucleotide sequence ID" value="NZ_JZWI01000007.1"/>
</dbReference>
<dbReference type="InterPro" id="IPR050315">
    <property type="entry name" value="FAD-oxidoreductase_2"/>
</dbReference>
<evidence type="ECO:0000313" key="6">
    <source>
        <dbReference type="EMBL" id="KLN57317.1"/>
    </source>
</evidence>